<keyword evidence="2" id="KW-1185">Reference proteome</keyword>
<comment type="caution">
    <text evidence="1">The sequence shown here is derived from an EMBL/GenBank/DDBJ whole genome shotgun (WGS) entry which is preliminary data.</text>
</comment>
<protein>
    <submittedName>
        <fullName evidence="1">Uncharacterized protein</fullName>
    </submittedName>
</protein>
<name>A0A4Y2WKX9_ARAVE</name>
<evidence type="ECO:0000313" key="2">
    <source>
        <dbReference type="Proteomes" id="UP000499080"/>
    </source>
</evidence>
<evidence type="ECO:0000313" key="1">
    <source>
        <dbReference type="EMBL" id="GBO38145.1"/>
    </source>
</evidence>
<sequence length="172" mass="18819">MARTESWISWIGIQDEVSGYPHYTQILRQLPMVIQVPMSRGDASFGMVPSSAHTEDVCGIAGIIGRSRVLWGVTASSSVAQARAVWDVAASLSGARSHIFALGQNGVFACPMLDLAERTCRGFAPVHELRSDFLRWSLLNPRNHASISPTYFNSLSASLHRSQYPQALEVGF</sequence>
<proteinExistence type="predicted"/>
<organism evidence="1 2">
    <name type="scientific">Araneus ventricosus</name>
    <name type="common">Orbweaver spider</name>
    <name type="synonym">Epeira ventricosa</name>
    <dbReference type="NCBI Taxonomy" id="182803"/>
    <lineage>
        <taxon>Eukaryota</taxon>
        <taxon>Metazoa</taxon>
        <taxon>Ecdysozoa</taxon>
        <taxon>Arthropoda</taxon>
        <taxon>Chelicerata</taxon>
        <taxon>Arachnida</taxon>
        <taxon>Araneae</taxon>
        <taxon>Araneomorphae</taxon>
        <taxon>Entelegynae</taxon>
        <taxon>Araneoidea</taxon>
        <taxon>Araneidae</taxon>
        <taxon>Araneus</taxon>
    </lineage>
</organism>
<dbReference type="EMBL" id="BGPR01062769">
    <property type="protein sequence ID" value="GBO38145.1"/>
    <property type="molecule type" value="Genomic_DNA"/>
</dbReference>
<dbReference type="Proteomes" id="UP000499080">
    <property type="component" value="Unassembled WGS sequence"/>
</dbReference>
<reference evidence="1 2" key="1">
    <citation type="journal article" date="2019" name="Sci. Rep.">
        <title>Orb-weaving spider Araneus ventricosus genome elucidates the spidroin gene catalogue.</title>
        <authorList>
            <person name="Kono N."/>
            <person name="Nakamura H."/>
            <person name="Ohtoshi R."/>
            <person name="Moran D.A.P."/>
            <person name="Shinohara A."/>
            <person name="Yoshida Y."/>
            <person name="Fujiwara M."/>
            <person name="Mori M."/>
            <person name="Tomita M."/>
            <person name="Arakawa K."/>
        </authorList>
    </citation>
    <scope>NUCLEOTIDE SEQUENCE [LARGE SCALE GENOMIC DNA]</scope>
</reference>
<gene>
    <name evidence="1" type="ORF">AVEN_70035_1</name>
</gene>
<dbReference type="AlphaFoldDB" id="A0A4Y2WKX9"/>
<accession>A0A4Y2WKX9</accession>